<accession>A0A4Y2C3R2</accession>
<dbReference type="AlphaFoldDB" id="A0A4Y2C3R2"/>
<evidence type="ECO:0000313" key="3">
    <source>
        <dbReference type="Proteomes" id="UP000499080"/>
    </source>
</evidence>
<feature type="region of interest" description="Disordered" evidence="1">
    <location>
        <begin position="59"/>
        <end position="82"/>
    </location>
</feature>
<proteinExistence type="predicted"/>
<protein>
    <submittedName>
        <fullName evidence="2">Uncharacterized protein</fullName>
    </submittedName>
</protein>
<reference evidence="2 3" key="1">
    <citation type="journal article" date="2019" name="Sci. Rep.">
        <title>Orb-weaving spider Araneus ventricosus genome elucidates the spidroin gene catalogue.</title>
        <authorList>
            <person name="Kono N."/>
            <person name="Nakamura H."/>
            <person name="Ohtoshi R."/>
            <person name="Moran D.A.P."/>
            <person name="Shinohara A."/>
            <person name="Yoshida Y."/>
            <person name="Fujiwara M."/>
            <person name="Mori M."/>
            <person name="Tomita M."/>
            <person name="Arakawa K."/>
        </authorList>
    </citation>
    <scope>NUCLEOTIDE SEQUENCE [LARGE SCALE GENOMIC DNA]</scope>
</reference>
<gene>
    <name evidence="2" type="ORF">AVEN_174067_1</name>
</gene>
<keyword evidence="3" id="KW-1185">Reference proteome</keyword>
<sequence>MHGRRASGEPLGGIRYCHMIKRNTKRIEEVAFLGRRRQEQKSWQVGPRWSRWGFRRRDFSNRATGKSPDRRDRVNMPASVPDQSIALGNLASKALRTSKLKWGGAPSCWNHMRACMLAATG</sequence>
<evidence type="ECO:0000256" key="1">
    <source>
        <dbReference type="SAM" id="MobiDB-lite"/>
    </source>
</evidence>
<dbReference type="Proteomes" id="UP000499080">
    <property type="component" value="Unassembled WGS sequence"/>
</dbReference>
<evidence type="ECO:0000313" key="2">
    <source>
        <dbReference type="EMBL" id="GBL98266.1"/>
    </source>
</evidence>
<dbReference type="EMBL" id="BGPR01000138">
    <property type="protein sequence ID" value="GBL98266.1"/>
    <property type="molecule type" value="Genomic_DNA"/>
</dbReference>
<comment type="caution">
    <text evidence="2">The sequence shown here is derived from an EMBL/GenBank/DDBJ whole genome shotgun (WGS) entry which is preliminary data.</text>
</comment>
<organism evidence="2 3">
    <name type="scientific">Araneus ventricosus</name>
    <name type="common">Orbweaver spider</name>
    <name type="synonym">Epeira ventricosa</name>
    <dbReference type="NCBI Taxonomy" id="182803"/>
    <lineage>
        <taxon>Eukaryota</taxon>
        <taxon>Metazoa</taxon>
        <taxon>Ecdysozoa</taxon>
        <taxon>Arthropoda</taxon>
        <taxon>Chelicerata</taxon>
        <taxon>Arachnida</taxon>
        <taxon>Araneae</taxon>
        <taxon>Araneomorphae</taxon>
        <taxon>Entelegynae</taxon>
        <taxon>Araneoidea</taxon>
        <taxon>Araneidae</taxon>
        <taxon>Araneus</taxon>
    </lineage>
</organism>
<name>A0A4Y2C3R2_ARAVE</name>